<evidence type="ECO:0000256" key="4">
    <source>
        <dbReference type="ARBA" id="ARBA00023004"/>
    </source>
</evidence>
<comment type="function">
    <text evidence="6">Catalyzes the isomerization of citrate to isocitrate via cis-aconitate.</text>
</comment>
<dbReference type="NCBIfam" id="TIGR01341">
    <property type="entry name" value="aconitase_1"/>
    <property type="match status" value="1"/>
</dbReference>
<dbReference type="SUPFAM" id="SSF52016">
    <property type="entry name" value="LeuD/IlvD-like"/>
    <property type="match status" value="1"/>
</dbReference>
<dbReference type="PROSITE" id="PS00450">
    <property type="entry name" value="ACONITASE_1"/>
    <property type="match status" value="1"/>
</dbReference>
<dbReference type="Gene3D" id="3.20.19.10">
    <property type="entry name" value="Aconitase, domain 4"/>
    <property type="match status" value="1"/>
</dbReference>
<dbReference type="Gene3D" id="3.30.499.10">
    <property type="entry name" value="Aconitase, domain 3"/>
    <property type="match status" value="2"/>
</dbReference>
<evidence type="ECO:0000256" key="1">
    <source>
        <dbReference type="ARBA" id="ARBA00001966"/>
    </source>
</evidence>
<dbReference type="EMBL" id="JAUCGQ010000001">
    <property type="protein sequence ID" value="MDM7853559.1"/>
    <property type="molecule type" value="Genomic_DNA"/>
</dbReference>
<dbReference type="Pfam" id="PF00330">
    <property type="entry name" value="Aconitase"/>
    <property type="match status" value="1"/>
</dbReference>
<dbReference type="InterPro" id="IPR015931">
    <property type="entry name" value="Acnase/IPM_dHydase_lsu_aba_1/3"/>
</dbReference>
<dbReference type="Gene3D" id="6.10.190.10">
    <property type="match status" value="1"/>
</dbReference>
<gene>
    <name evidence="9" type="primary">acnA</name>
    <name evidence="9" type="ORF">QRT04_01330</name>
</gene>
<dbReference type="InterPro" id="IPR015928">
    <property type="entry name" value="Aconitase/3IPM_dehydase_swvl"/>
</dbReference>
<dbReference type="PRINTS" id="PR00415">
    <property type="entry name" value="ACONITASE"/>
</dbReference>
<keyword evidence="6" id="KW-0004">4Fe-4S</keyword>
<comment type="cofactor">
    <cofactor evidence="1">
        <name>[4Fe-4S] cluster</name>
        <dbReference type="ChEBI" id="CHEBI:49883"/>
    </cofactor>
</comment>
<dbReference type="PROSITE" id="PS01244">
    <property type="entry name" value="ACONITASE_2"/>
    <property type="match status" value="1"/>
</dbReference>
<comment type="similarity">
    <text evidence="2 6">Belongs to the aconitase/IPM isomerase family.</text>
</comment>
<dbReference type="InterPro" id="IPR036008">
    <property type="entry name" value="Aconitase_4Fe-4S_dom"/>
</dbReference>
<evidence type="ECO:0000256" key="3">
    <source>
        <dbReference type="ARBA" id="ARBA00022723"/>
    </source>
</evidence>
<dbReference type="Proteomes" id="UP001529338">
    <property type="component" value="Unassembled WGS sequence"/>
</dbReference>
<feature type="domain" description="Aconitase A/isopropylmalate dehydratase small subunit swivel" evidence="8">
    <location>
        <begin position="708"/>
        <end position="835"/>
    </location>
</feature>
<dbReference type="InterPro" id="IPR044137">
    <property type="entry name" value="AcnA_IRP_Swivel"/>
</dbReference>
<keyword evidence="4 6" id="KW-0408">Iron</keyword>
<dbReference type="InterPro" id="IPR018136">
    <property type="entry name" value="Aconitase_4Fe-4S_BS"/>
</dbReference>
<sequence>MSSVDSFGAKGTLQVGDASYEVYRLSAVPGLERLPFSLKVLAENLLRTEDGANITAEHVNALATWDPDALPDTEIQFTPARVIMQDFTGVPCVVDLATMREAVAELGGDPSRINPLSPAEMVIDHSVQIDVAGRADAFERNVDFEYQRNRERYQFLRWGQTAFDDFKVVPPGTGIVHQVNIEYLARVVMVRDGRAYPDTCVGTDSHTTMVNGLGVLGWGVGGIEAEAAMLGQPVSMLIPRVVGFKLTGQIPAGVTATDVVLTITQKLRQHGVVGKFVEFYGDGVAAVPLANRATIGNMSPEFGSTAAIFPIDQVTLDYLRLTGRSDEQVALVEAYAKEQGLWHDPVGAAEPVFSEYLELDLSTVVPSIAGPKRPQDRIELSRAKEQFQRDLPTYAPEAANGVDEAEEESFPASDSPAISSGALRTFGVTDSEGREYDLFHGAVAIASITSCTNTSNPSVMLAAALLAKNAVEKGLVAKPWVKTSMAPGSQVVTNYYEKAGLWPYLEKLGFHLVGYGCATCIGNSGPLDEKVSAVVQEHDLAVAAVLSGNRNFEGRINPDVKMNYLASPPLVIAYALAGTMDFDFDSDPLGRDEAGQPVFLRDIWPAPEQVQATMDASIDRQMFEDDYADVFAGDDRWRSLETPEGDTFAWDAQSTYVRKPPYFEGMGATPEAVTDITGARVLAKLGDSVTTDHISPAGSIKADSPAGTYLAEHGVDRRDFNSYGSRRGNHEVMIRGTFANIRLRNQLVPGTEGGFTKNLLTGEDTTIYDASVAYAEAGVPLVVLGGKEYGSGSSRDWAAKGTRLLGVRAVITESFERIHRSNLIGMGVLPLQFPEGESADSLGLDGTETFDIAGVTELNAGTTPRTVKVTATKESGETVEFDAVVRIDTPGEADYYRNGGILQYVLRQVAGVA</sequence>
<reference evidence="9 10" key="1">
    <citation type="submission" date="2023-06" db="EMBL/GenBank/DDBJ databases">
        <title>Cellulomonas sp. MW4 Whole genome sequence.</title>
        <authorList>
            <person name="Park S."/>
        </authorList>
    </citation>
    <scope>NUCLEOTIDE SEQUENCE [LARGE SCALE GENOMIC DNA]</scope>
    <source>
        <strain evidence="9 10">MW4</strain>
    </source>
</reference>
<name>A0ABT7SDG6_9CELL</name>
<dbReference type="InterPro" id="IPR001030">
    <property type="entry name" value="Acoase/IPM_deHydtase_lsu_aba"/>
</dbReference>
<evidence type="ECO:0000259" key="7">
    <source>
        <dbReference type="Pfam" id="PF00330"/>
    </source>
</evidence>
<feature type="domain" description="Aconitase/3-isopropylmalate dehydratase large subunit alpha/beta/alpha" evidence="7">
    <location>
        <begin position="72"/>
        <end position="578"/>
    </location>
</feature>
<dbReference type="NCBIfam" id="NF006757">
    <property type="entry name" value="PRK09277.1"/>
    <property type="match status" value="1"/>
</dbReference>
<comment type="caution">
    <text evidence="9">The sequence shown here is derived from an EMBL/GenBank/DDBJ whole genome shotgun (WGS) entry which is preliminary data.</text>
</comment>
<evidence type="ECO:0000256" key="6">
    <source>
        <dbReference type="RuleBase" id="RU361275"/>
    </source>
</evidence>
<evidence type="ECO:0000313" key="10">
    <source>
        <dbReference type="Proteomes" id="UP001529338"/>
    </source>
</evidence>
<keyword evidence="10" id="KW-1185">Reference proteome</keyword>
<accession>A0ABT7SDG6</accession>
<dbReference type="RefSeq" id="WP_289453082.1">
    <property type="nucleotide sequence ID" value="NZ_JAUCGQ010000001.1"/>
</dbReference>
<keyword evidence="6 9" id="KW-0456">Lyase</keyword>
<dbReference type="NCBIfam" id="NF009520">
    <property type="entry name" value="PRK12881.1"/>
    <property type="match status" value="1"/>
</dbReference>
<evidence type="ECO:0000256" key="5">
    <source>
        <dbReference type="ARBA" id="ARBA00023014"/>
    </source>
</evidence>
<dbReference type="Pfam" id="PF00694">
    <property type="entry name" value="Aconitase_C"/>
    <property type="match status" value="1"/>
</dbReference>
<organism evidence="9 10">
    <name type="scientific">Cellulomonas alba</name>
    <dbReference type="NCBI Taxonomy" id="3053467"/>
    <lineage>
        <taxon>Bacteria</taxon>
        <taxon>Bacillati</taxon>
        <taxon>Actinomycetota</taxon>
        <taxon>Actinomycetes</taxon>
        <taxon>Micrococcales</taxon>
        <taxon>Cellulomonadaceae</taxon>
        <taxon>Cellulomonas</taxon>
    </lineage>
</organism>
<dbReference type="CDD" id="cd01580">
    <property type="entry name" value="AcnA_IRP_Swivel"/>
    <property type="match status" value="1"/>
</dbReference>
<dbReference type="InterPro" id="IPR000573">
    <property type="entry name" value="AconitaseA/IPMdHydase_ssu_swvl"/>
</dbReference>
<evidence type="ECO:0000259" key="8">
    <source>
        <dbReference type="Pfam" id="PF00694"/>
    </source>
</evidence>
<protein>
    <recommendedName>
        <fullName evidence="6">Aconitate hydratase</fullName>
        <shortName evidence="6">Aconitase</shortName>
        <ecNumber evidence="6">4.2.1.3</ecNumber>
    </recommendedName>
</protein>
<keyword evidence="5 6" id="KW-0411">Iron-sulfur</keyword>
<dbReference type="PANTHER" id="PTHR11670">
    <property type="entry name" value="ACONITASE/IRON-RESPONSIVE ELEMENT FAMILY MEMBER"/>
    <property type="match status" value="1"/>
</dbReference>
<dbReference type="EC" id="4.2.1.3" evidence="6"/>
<dbReference type="InterPro" id="IPR006249">
    <property type="entry name" value="Aconitase/IRP2"/>
</dbReference>
<dbReference type="SUPFAM" id="SSF53732">
    <property type="entry name" value="Aconitase iron-sulfur domain"/>
    <property type="match status" value="1"/>
</dbReference>
<keyword evidence="3" id="KW-0479">Metal-binding</keyword>
<dbReference type="GO" id="GO:0003994">
    <property type="term" value="F:aconitate hydratase activity"/>
    <property type="evidence" value="ECO:0007669"/>
    <property type="project" value="UniProtKB-EC"/>
</dbReference>
<proteinExistence type="inferred from homology"/>
<evidence type="ECO:0000256" key="2">
    <source>
        <dbReference type="ARBA" id="ARBA00007185"/>
    </source>
</evidence>
<evidence type="ECO:0000313" key="9">
    <source>
        <dbReference type="EMBL" id="MDM7853559.1"/>
    </source>
</evidence>
<comment type="catalytic activity">
    <reaction evidence="6">
        <text>citrate = D-threo-isocitrate</text>
        <dbReference type="Rhea" id="RHEA:10336"/>
        <dbReference type="ChEBI" id="CHEBI:15562"/>
        <dbReference type="ChEBI" id="CHEBI:16947"/>
        <dbReference type="EC" id="4.2.1.3"/>
    </reaction>
</comment>